<evidence type="ECO:0000313" key="4">
    <source>
        <dbReference type="Proteomes" id="UP000094336"/>
    </source>
</evidence>
<dbReference type="Gene3D" id="3.30.420.40">
    <property type="match status" value="1"/>
</dbReference>
<accession>A0A1E3QYL4</accession>
<evidence type="ECO:0000259" key="2">
    <source>
        <dbReference type="Pfam" id="PF23566"/>
    </source>
</evidence>
<dbReference type="GO" id="GO:0035753">
    <property type="term" value="P:maintenance of DNA trinucleotide repeats"/>
    <property type="evidence" value="ECO:0007669"/>
    <property type="project" value="EnsemblFungi"/>
</dbReference>
<dbReference type="InterPro" id="IPR057512">
    <property type="entry name" value="RTG2_C"/>
</dbReference>
<organism evidence="3 4">
    <name type="scientific">Babjeviella inositovora NRRL Y-12698</name>
    <dbReference type="NCBI Taxonomy" id="984486"/>
    <lineage>
        <taxon>Eukaryota</taxon>
        <taxon>Fungi</taxon>
        <taxon>Dikarya</taxon>
        <taxon>Ascomycota</taxon>
        <taxon>Saccharomycotina</taxon>
        <taxon>Pichiomycetes</taxon>
        <taxon>Serinales incertae sedis</taxon>
        <taxon>Babjeviella</taxon>
    </lineage>
</organism>
<dbReference type="GO" id="GO:0006606">
    <property type="term" value="P:protein import into nucleus"/>
    <property type="evidence" value="ECO:0007669"/>
    <property type="project" value="EnsemblFungi"/>
</dbReference>
<evidence type="ECO:0000313" key="3">
    <source>
        <dbReference type="EMBL" id="ODQ82770.1"/>
    </source>
</evidence>
<keyword evidence="4" id="KW-1185">Reference proteome</keyword>
<dbReference type="PANTHER" id="PTHR30005">
    <property type="entry name" value="EXOPOLYPHOSPHATASE"/>
    <property type="match status" value="1"/>
</dbReference>
<sequence length="610" mass="68270">MHPEEEETLAQSLTAIVDIGPNGVRFSISSLAPYHARIMPCLYKDKIMAVLFQYVIASDTAEHRDLSIPAETISDVVRSMVRFKLTCEDFGVDTDKNVKVVASEMSTYTPNAPDFFRRITEITGWPVEVISRHDEGMMYAFGAASSITRNKGLLLDLSGGSLRLGWISIDHKTGPVAVSPTPLVLPYGSATLTKTLNEACALGNEIAARTALYREIQDTFRDCTEHIQLPQELFQANEGFELFTCGGGFRALGHLLLAEDKDNHPISTVINGYEVPFTDVQNMVDYLLLKKTVPHPDRAIFKLSDRRRAQLPAVGFLLSVLFECLPPIKTVHFSECGMREGMLYKSLPLELLSQDPLITATNPYRPLLVDKYLKLLEKALPVEVIPDEILHSLAPALCNILFVHCSYPKEVQPTAALHIGTSGILLGCHGLSHRQKGLIGIACCERWGGDISTNEQVFYEKLSRMILKSGEEPEMELMIYWSKYIGRLMFVLCGIYPGGNIRHGAIHFDVQPYKSKRPGDAPTDPQSTAREEDDILGVDKLNQLALYDLPDNSKRHYKICVKIRKNDIQISSATVKTRLIELQKYMRLLNKESKAMHKCKIEVKYASEKA</sequence>
<reference evidence="4" key="1">
    <citation type="submission" date="2016-05" db="EMBL/GenBank/DDBJ databases">
        <title>Comparative genomics of biotechnologically important yeasts.</title>
        <authorList>
            <consortium name="DOE Joint Genome Institute"/>
            <person name="Riley R."/>
            <person name="Haridas S."/>
            <person name="Wolfe K.H."/>
            <person name="Lopes M.R."/>
            <person name="Hittinger C.T."/>
            <person name="Goker M."/>
            <person name="Salamov A."/>
            <person name="Wisecaver J."/>
            <person name="Long T.M."/>
            <person name="Aerts A.L."/>
            <person name="Barry K."/>
            <person name="Choi C."/>
            <person name="Clum A."/>
            <person name="Coughlan A.Y."/>
            <person name="Deshpande S."/>
            <person name="Douglass A.P."/>
            <person name="Hanson S.J."/>
            <person name="Klenk H.-P."/>
            <person name="Labutti K."/>
            <person name="Lapidus A."/>
            <person name="Lindquist E."/>
            <person name="Lipzen A."/>
            <person name="Meier-Kolthoff J.P."/>
            <person name="Ohm R.A."/>
            <person name="Otillar R.P."/>
            <person name="Pangilinan J."/>
            <person name="Peng Y."/>
            <person name="Rokas A."/>
            <person name="Rosa C.A."/>
            <person name="Scheuner C."/>
            <person name="Sibirny A.A."/>
            <person name="Slot J.C."/>
            <person name="Stielow J.B."/>
            <person name="Sun H."/>
            <person name="Kurtzman C.P."/>
            <person name="Blackwell M."/>
            <person name="Grigoriev I.V."/>
            <person name="Jeffries T.W."/>
        </authorList>
    </citation>
    <scope>NUCLEOTIDE SEQUENCE [LARGE SCALE GENOMIC DNA]</scope>
    <source>
        <strain evidence="4">NRRL Y-12698</strain>
    </source>
</reference>
<proteinExistence type="predicted"/>
<protein>
    <submittedName>
        <fullName evidence="3">Uncharacterized protein</fullName>
    </submittedName>
</protein>
<feature type="domain" description="Ppx/GppA phosphatase N-terminal" evidence="1">
    <location>
        <begin position="59"/>
        <end position="348"/>
    </location>
</feature>
<dbReference type="GO" id="GO:0005737">
    <property type="term" value="C:cytoplasm"/>
    <property type="evidence" value="ECO:0007669"/>
    <property type="project" value="EnsemblFungi"/>
</dbReference>
<dbReference type="GO" id="GO:0045944">
    <property type="term" value="P:positive regulation of transcription by RNA polymerase II"/>
    <property type="evidence" value="ECO:0007669"/>
    <property type="project" value="EnsemblFungi"/>
</dbReference>
<dbReference type="SUPFAM" id="SSF53067">
    <property type="entry name" value="Actin-like ATPase domain"/>
    <property type="match status" value="2"/>
</dbReference>
<name>A0A1E3QYL4_9ASCO</name>
<dbReference type="PANTHER" id="PTHR30005:SF0">
    <property type="entry name" value="RETROGRADE REGULATION PROTEIN 2"/>
    <property type="match status" value="1"/>
</dbReference>
<feature type="domain" description="RTG2 C-terminal" evidence="2">
    <location>
        <begin position="355"/>
        <end position="511"/>
    </location>
</feature>
<evidence type="ECO:0000259" key="1">
    <source>
        <dbReference type="Pfam" id="PF02541"/>
    </source>
</evidence>
<dbReference type="AlphaFoldDB" id="A0A1E3QYL4"/>
<dbReference type="GO" id="GO:0031930">
    <property type="term" value="P:mitochondria-nucleus signaling pathway"/>
    <property type="evidence" value="ECO:0007669"/>
    <property type="project" value="EnsemblFungi"/>
</dbReference>
<dbReference type="EMBL" id="KV454426">
    <property type="protein sequence ID" value="ODQ82770.1"/>
    <property type="molecule type" value="Genomic_DNA"/>
</dbReference>
<gene>
    <name evidence="3" type="ORF">BABINDRAFT_159282</name>
</gene>
<dbReference type="GO" id="GO:0000791">
    <property type="term" value="C:euchromatin"/>
    <property type="evidence" value="ECO:0007669"/>
    <property type="project" value="EnsemblFungi"/>
</dbReference>
<dbReference type="GeneID" id="30145422"/>
<dbReference type="Pfam" id="PF23566">
    <property type="entry name" value="RTG2_C"/>
    <property type="match status" value="1"/>
</dbReference>
<dbReference type="STRING" id="984486.A0A1E3QYL4"/>
<dbReference type="InterPro" id="IPR050273">
    <property type="entry name" value="GppA/Ppx_hydrolase"/>
</dbReference>
<dbReference type="Gene3D" id="3.30.420.150">
    <property type="entry name" value="Exopolyphosphatase. Domain 2"/>
    <property type="match status" value="1"/>
</dbReference>
<dbReference type="InterPro" id="IPR003695">
    <property type="entry name" value="Ppx_GppA_N"/>
</dbReference>
<dbReference type="InterPro" id="IPR043129">
    <property type="entry name" value="ATPase_NBD"/>
</dbReference>
<dbReference type="FunFam" id="3.30.420.40:FF:000191">
    <property type="entry name" value="Retrograde regulation protein 2"/>
    <property type="match status" value="1"/>
</dbReference>
<dbReference type="Proteomes" id="UP000094336">
    <property type="component" value="Unassembled WGS sequence"/>
</dbReference>
<dbReference type="Pfam" id="PF02541">
    <property type="entry name" value="Ppx-GppA"/>
    <property type="match status" value="1"/>
</dbReference>
<dbReference type="RefSeq" id="XP_018988098.1">
    <property type="nucleotide sequence ID" value="XM_019127569.1"/>
</dbReference>
<dbReference type="GO" id="GO:0051219">
    <property type="term" value="F:phosphoprotein binding"/>
    <property type="evidence" value="ECO:0007669"/>
    <property type="project" value="EnsemblFungi"/>
</dbReference>
<dbReference type="OrthoDB" id="2014654at2759"/>